<evidence type="ECO:0000313" key="3">
    <source>
        <dbReference type="Proteomes" id="UP000604825"/>
    </source>
</evidence>
<sequence length="131" mass="13989">MASRSPVADPSRFAIGLGIGCAHVLVPVLGFLERVTSTHERDPVLMLVILLALLLPFAYLRLAADGYRRSVGRSNNVTPEQAAGAPSPAAELGWLGNLASIKLALALAFLVFGFVLLYDRQCHAPPLVSRN</sequence>
<keyword evidence="3" id="KW-1185">Reference proteome</keyword>
<feature type="transmembrane region" description="Helical" evidence="1">
    <location>
        <begin position="12"/>
        <end position="32"/>
    </location>
</feature>
<keyword evidence="1" id="KW-0812">Transmembrane</keyword>
<feature type="transmembrane region" description="Helical" evidence="1">
    <location>
        <begin position="44"/>
        <end position="64"/>
    </location>
</feature>
<organism evidence="2 3">
    <name type="scientific">Miscanthus lutarioriparius</name>
    <dbReference type="NCBI Taxonomy" id="422564"/>
    <lineage>
        <taxon>Eukaryota</taxon>
        <taxon>Viridiplantae</taxon>
        <taxon>Streptophyta</taxon>
        <taxon>Embryophyta</taxon>
        <taxon>Tracheophyta</taxon>
        <taxon>Spermatophyta</taxon>
        <taxon>Magnoliopsida</taxon>
        <taxon>Liliopsida</taxon>
        <taxon>Poales</taxon>
        <taxon>Poaceae</taxon>
        <taxon>PACMAD clade</taxon>
        <taxon>Panicoideae</taxon>
        <taxon>Andropogonodae</taxon>
        <taxon>Andropogoneae</taxon>
        <taxon>Saccharinae</taxon>
        <taxon>Miscanthus</taxon>
    </lineage>
</organism>
<dbReference type="Proteomes" id="UP000604825">
    <property type="component" value="Unassembled WGS sequence"/>
</dbReference>
<dbReference type="EMBL" id="CAJGYO010000019">
    <property type="protein sequence ID" value="CAD6339950.1"/>
    <property type="molecule type" value="Genomic_DNA"/>
</dbReference>
<comment type="caution">
    <text evidence="2">The sequence shown here is derived from an EMBL/GenBank/DDBJ whole genome shotgun (WGS) entry which is preliminary data.</text>
</comment>
<name>A0A811SH10_9POAL</name>
<protein>
    <submittedName>
        <fullName evidence="2">Uncharacterized protein</fullName>
    </submittedName>
</protein>
<feature type="transmembrane region" description="Helical" evidence="1">
    <location>
        <begin position="94"/>
        <end position="118"/>
    </location>
</feature>
<keyword evidence="1" id="KW-0472">Membrane</keyword>
<reference evidence="2" key="1">
    <citation type="submission" date="2020-10" db="EMBL/GenBank/DDBJ databases">
        <authorList>
            <person name="Han B."/>
            <person name="Lu T."/>
            <person name="Zhao Q."/>
            <person name="Huang X."/>
            <person name="Zhao Y."/>
        </authorList>
    </citation>
    <scope>NUCLEOTIDE SEQUENCE</scope>
</reference>
<gene>
    <name evidence="2" type="ORF">NCGR_LOCUS64048</name>
</gene>
<accession>A0A811SH10</accession>
<evidence type="ECO:0000256" key="1">
    <source>
        <dbReference type="SAM" id="Phobius"/>
    </source>
</evidence>
<keyword evidence="1" id="KW-1133">Transmembrane helix</keyword>
<dbReference type="AlphaFoldDB" id="A0A811SH10"/>
<proteinExistence type="predicted"/>
<evidence type="ECO:0000313" key="2">
    <source>
        <dbReference type="EMBL" id="CAD6339950.1"/>
    </source>
</evidence>